<evidence type="ECO:0000256" key="2">
    <source>
        <dbReference type="ARBA" id="ARBA00021315"/>
    </source>
</evidence>
<sequence length="133" mass="13343">MIEEMRLRDLGVIADATLPIGRGFTAITGETGAGKTMVVTGLGLLLGQRADSGAVRKGAAQAAVEGVWLVPEDGPVAARVREAGGDVEPVGGGSAELYLGRTVSSEGRGRATVGGRTAPAGVLADLADEAAFR</sequence>
<dbReference type="GO" id="GO:0016887">
    <property type="term" value="F:ATP hydrolysis activity"/>
    <property type="evidence" value="ECO:0007669"/>
    <property type="project" value="InterPro"/>
</dbReference>
<gene>
    <name evidence="9" type="ORF">RSA3_18530</name>
</gene>
<accession>A0A147F202</accession>
<dbReference type="AlphaFoldDB" id="A0A147F202"/>
<organism evidence="9 10">
    <name type="scientific">Microbacterium testaceum</name>
    <name type="common">Aureobacterium testaceum</name>
    <name type="synonym">Brevibacterium testaceum</name>
    <dbReference type="NCBI Taxonomy" id="2033"/>
    <lineage>
        <taxon>Bacteria</taxon>
        <taxon>Bacillati</taxon>
        <taxon>Actinomycetota</taxon>
        <taxon>Actinomycetes</taxon>
        <taxon>Micrococcales</taxon>
        <taxon>Microbacteriaceae</taxon>
        <taxon>Microbacterium</taxon>
    </lineage>
</organism>
<dbReference type="Proteomes" id="UP000072189">
    <property type="component" value="Unassembled WGS sequence"/>
</dbReference>
<dbReference type="PANTHER" id="PTHR11059">
    <property type="entry name" value="DNA REPAIR PROTEIN RECN"/>
    <property type="match status" value="1"/>
</dbReference>
<dbReference type="Pfam" id="PF13476">
    <property type="entry name" value="AAA_23"/>
    <property type="match status" value="1"/>
</dbReference>
<evidence type="ECO:0000256" key="4">
    <source>
        <dbReference type="ARBA" id="ARBA00022763"/>
    </source>
</evidence>
<reference evidence="9 10" key="1">
    <citation type="journal article" date="2016" name="Front. Microbiol.">
        <title>Genomic Resource of Rice Seed Associated Bacteria.</title>
        <authorList>
            <person name="Midha S."/>
            <person name="Bansal K."/>
            <person name="Sharma S."/>
            <person name="Kumar N."/>
            <person name="Patil P.P."/>
            <person name="Chaudhry V."/>
            <person name="Patil P.B."/>
        </authorList>
    </citation>
    <scope>NUCLEOTIDE SEQUENCE [LARGE SCALE GENOMIC DNA]</scope>
    <source>
        <strain evidence="9 10">RSA3</strain>
    </source>
</reference>
<evidence type="ECO:0000313" key="10">
    <source>
        <dbReference type="Proteomes" id="UP000072189"/>
    </source>
</evidence>
<evidence type="ECO:0000256" key="7">
    <source>
        <dbReference type="ARBA" id="ARBA00033408"/>
    </source>
</evidence>
<dbReference type="GO" id="GO:0043590">
    <property type="term" value="C:bacterial nucleoid"/>
    <property type="evidence" value="ECO:0007669"/>
    <property type="project" value="TreeGrafter"/>
</dbReference>
<evidence type="ECO:0000256" key="3">
    <source>
        <dbReference type="ARBA" id="ARBA00022741"/>
    </source>
</evidence>
<keyword evidence="4" id="KW-0227">DNA damage</keyword>
<dbReference type="SUPFAM" id="SSF52540">
    <property type="entry name" value="P-loop containing nucleoside triphosphate hydrolases"/>
    <property type="match status" value="1"/>
</dbReference>
<evidence type="ECO:0000256" key="1">
    <source>
        <dbReference type="ARBA" id="ARBA00009441"/>
    </source>
</evidence>
<evidence type="ECO:0000256" key="5">
    <source>
        <dbReference type="ARBA" id="ARBA00022840"/>
    </source>
</evidence>
<dbReference type="InterPro" id="IPR004604">
    <property type="entry name" value="DNA_recomb/repair_RecN"/>
</dbReference>
<dbReference type="InterPro" id="IPR038729">
    <property type="entry name" value="Rad50/SbcC_AAA"/>
</dbReference>
<evidence type="ECO:0000256" key="6">
    <source>
        <dbReference type="ARBA" id="ARBA00023204"/>
    </source>
</evidence>
<dbReference type="InterPro" id="IPR027417">
    <property type="entry name" value="P-loop_NTPase"/>
</dbReference>
<evidence type="ECO:0000259" key="8">
    <source>
        <dbReference type="Pfam" id="PF13476"/>
    </source>
</evidence>
<name>A0A147F202_MICTE</name>
<keyword evidence="5" id="KW-0067">ATP-binding</keyword>
<comment type="caution">
    <text evidence="9">The sequence shown here is derived from an EMBL/GenBank/DDBJ whole genome shotgun (WGS) entry which is preliminary data.</text>
</comment>
<dbReference type="EMBL" id="LDRV01000218">
    <property type="protein sequence ID" value="KTS02083.1"/>
    <property type="molecule type" value="Genomic_DNA"/>
</dbReference>
<dbReference type="RefSeq" id="WP_428838656.1">
    <property type="nucleotide sequence ID" value="NZ_LDRV01000218.1"/>
</dbReference>
<feature type="non-terminal residue" evidence="9">
    <location>
        <position position="133"/>
    </location>
</feature>
<dbReference type="PANTHER" id="PTHR11059:SF0">
    <property type="entry name" value="DNA REPAIR PROTEIN RECN"/>
    <property type="match status" value="1"/>
</dbReference>
<comment type="similarity">
    <text evidence="1">Belongs to the RecN family.</text>
</comment>
<dbReference type="PATRIC" id="fig|2033.7.peg.1360"/>
<keyword evidence="3" id="KW-0547">Nucleotide-binding</keyword>
<dbReference type="GO" id="GO:0006302">
    <property type="term" value="P:double-strand break repair"/>
    <property type="evidence" value="ECO:0007669"/>
    <property type="project" value="InterPro"/>
</dbReference>
<protein>
    <recommendedName>
        <fullName evidence="2">DNA repair protein RecN</fullName>
    </recommendedName>
    <alternativeName>
        <fullName evidence="7">Recombination protein N</fullName>
    </alternativeName>
</protein>
<dbReference type="GO" id="GO:0009432">
    <property type="term" value="P:SOS response"/>
    <property type="evidence" value="ECO:0007669"/>
    <property type="project" value="TreeGrafter"/>
</dbReference>
<evidence type="ECO:0000313" key="9">
    <source>
        <dbReference type="EMBL" id="KTS02083.1"/>
    </source>
</evidence>
<proteinExistence type="inferred from homology"/>
<dbReference type="GO" id="GO:0005524">
    <property type="term" value="F:ATP binding"/>
    <property type="evidence" value="ECO:0007669"/>
    <property type="project" value="UniProtKB-KW"/>
</dbReference>
<dbReference type="Gene3D" id="3.40.50.300">
    <property type="entry name" value="P-loop containing nucleotide triphosphate hydrolases"/>
    <property type="match status" value="1"/>
</dbReference>
<dbReference type="GO" id="GO:0006310">
    <property type="term" value="P:DNA recombination"/>
    <property type="evidence" value="ECO:0007669"/>
    <property type="project" value="InterPro"/>
</dbReference>
<keyword evidence="6" id="KW-0234">DNA repair</keyword>
<feature type="domain" description="Rad50/SbcC-type AAA" evidence="8">
    <location>
        <begin position="5"/>
        <end position="51"/>
    </location>
</feature>